<accession>A0A9P6KA56</accession>
<dbReference type="SUPFAM" id="SSF56784">
    <property type="entry name" value="HAD-like"/>
    <property type="match status" value="1"/>
</dbReference>
<protein>
    <recommendedName>
        <fullName evidence="4">Haloacid dehalogenase-like hydrolase</fullName>
    </recommendedName>
</protein>
<keyword evidence="3" id="KW-1185">Reference proteome</keyword>
<dbReference type="AlphaFoldDB" id="A0A9P6KA56"/>
<gene>
    <name evidence="2" type="ORF">BGW38_007825</name>
</gene>
<evidence type="ECO:0000256" key="1">
    <source>
        <dbReference type="SAM" id="MobiDB-lite"/>
    </source>
</evidence>
<comment type="caution">
    <text evidence="2">The sequence shown here is derived from an EMBL/GenBank/DDBJ whole genome shotgun (WGS) entry which is preliminary data.</text>
</comment>
<sequence>NIQPLIEDALNRYLGEDHGIEVRANGLTTNEDGSWRVLWRDSSPFGVEKGRALREARKNDLEEPLNDHILWCGDGKSDFPAALEADVVLARENTPLEKLCRANQIPHKAFTNFSTVRESVEEWVREHRPDLIQGGQRGQDQDQQDSGETDSQEQE</sequence>
<evidence type="ECO:0000313" key="2">
    <source>
        <dbReference type="EMBL" id="KAF9577152.1"/>
    </source>
</evidence>
<feature type="region of interest" description="Disordered" evidence="1">
    <location>
        <begin position="126"/>
        <end position="155"/>
    </location>
</feature>
<name>A0A9P6KA56_9FUNG</name>
<dbReference type="PANTHER" id="PTHR28181:SF2">
    <property type="entry name" value="PHOSPHORIC MONOESTER HYDROLASE"/>
    <property type="match status" value="1"/>
</dbReference>
<dbReference type="PANTHER" id="PTHR28181">
    <property type="entry name" value="UPF0655 PROTEIN YCR015C"/>
    <property type="match status" value="1"/>
</dbReference>
<dbReference type="InterPro" id="IPR023214">
    <property type="entry name" value="HAD_sf"/>
</dbReference>
<feature type="non-terminal residue" evidence="2">
    <location>
        <position position="1"/>
    </location>
</feature>
<dbReference type="InterPro" id="IPR050849">
    <property type="entry name" value="HAD-like_hydrolase_phosphatase"/>
</dbReference>
<evidence type="ECO:0008006" key="4">
    <source>
        <dbReference type="Google" id="ProtNLM"/>
    </source>
</evidence>
<organism evidence="2 3">
    <name type="scientific">Lunasporangiospora selenospora</name>
    <dbReference type="NCBI Taxonomy" id="979761"/>
    <lineage>
        <taxon>Eukaryota</taxon>
        <taxon>Fungi</taxon>
        <taxon>Fungi incertae sedis</taxon>
        <taxon>Mucoromycota</taxon>
        <taxon>Mortierellomycotina</taxon>
        <taxon>Mortierellomycetes</taxon>
        <taxon>Mortierellales</taxon>
        <taxon>Mortierellaceae</taxon>
        <taxon>Lunasporangiospora</taxon>
    </lineage>
</organism>
<dbReference type="OrthoDB" id="2422712at2759"/>
<dbReference type="EMBL" id="JAABOA010005224">
    <property type="protein sequence ID" value="KAF9577152.1"/>
    <property type="molecule type" value="Genomic_DNA"/>
</dbReference>
<feature type="compositionally biased region" description="Acidic residues" evidence="1">
    <location>
        <begin position="142"/>
        <end position="155"/>
    </location>
</feature>
<dbReference type="InterPro" id="IPR036412">
    <property type="entry name" value="HAD-like_sf"/>
</dbReference>
<reference evidence="2" key="1">
    <citation type="journal article" date="2020" name="Fungal Divers.">
        <title>Resolving the Mortierellaceae phylogeny through synthesis of multi-gene phylogenetics and phylogenomics.</title>
        <authorList>
            <person name="Vandepol N."/>
            <person name="Liber J."/>
            <person name="Desiro A."/>
            <person name="Na H."/>
            <person name="Kennedy M."/>
            <person name="Barry K."/>
            <person name="Grigoriev I.V."/>
            <person name="Miller A.N."/>
            <person name="O'Donnell K."/>
            <person name="Stajich J.E."/>
            <person name="Bonito G."/>
        </authorList>
    </citation>
    <scope>NUCLEOTIDE SEQUENCE</scope>
    <source>
        <strain evidence="2">KOD1015</strain>
    </source>
</reference>
<proteinExistence type="predicted"/>
<dbReference type="Proteomes" id="UP000780801">
    <property type="component" value="Unassembled WGS sequence"/>
</dbReference>
<evidence type="ECO:0000313" key="3">
    <source>
        <dbReference type="Proteomes" id="UP000780801"/>
    </source>
</evidence>
<dbReference type="Gene3D" id="3.40.50.1000">
    <property type="entry name" value="HAD superfamily/HAD-like"/>
    <property type="match status" value="1"/>
</dbReference>